<keyword evidence="2" id="KW-0808">Transferase</keyword>
<dbReference type="InterPro" id="IPR043519">
    <property type="entry name" value="NT_sf"/>
</dbReference>
<evidence type="ECO:0000313" key="2">
    <source>
        <dbReference type="EMBL" id="RKR73595.1"/>
    </source>
</evidence>
<dbReference type="Gene3D" id="1.10.10.10">
    <property type="entry name" value="Winged helix-like DNA-binding domain superfamily/Winged helix DNA-binding domain"/>
    <property type="match status" value="1"/>
</dbReference>
<dbReference type="Pfam" id="PF01909">
    <property type="entry name" value="NTP_transf_2"/>
    <property type="match status" value="1"/>
</dbReference>
<protein>
    <submittedName>
        <fullName evidence="2">Nucleotidyltransferase-like protein</fullName>
    </submittedName>
</protein>
<accession>A0A495IEM5</accession>
<reference evidence="2 3" key="1">
    <citation type="submission" date="2018-10" db="EMBL/GenBank/DDBJ databases">
        <title>Sequencing the genomes of 1000 actinobacteria strains.</title>
        <authorList>
            <person name="Klenk H.-P."/>
        </authorList>
    </citation>
    <scope>NUCLEOTIDE SEQUENCE [LARGE SCALE GENOMIC DNA]</scope>
    <source>
        <strain evidence="2 3">DSM 17894</strain>
    </source>
</reference>
<dbReference type="RefSeq" id="WP_121368445.1">
    <property type="nucleotide sequence ID" value="NZ_RBKS01000001.1"/>
</dbReference>
<dbReference type="InterPro" id="IPR036390">
    <property type="entry name" value="WH_DNA-bd_sf"/>
</dbReference>
<keyword evidence="3" id="KW-1185">Reference proteome</keyword>
<sequence length="204" mass="22353">MDLSAPLRTVTPTIDGDVLAVLARADDWYTVSTIRRLSGSGSGEGVRKVLKRLAHEGVVDTQPAGNSMLYRLNRDHIAAEAITDLAHLAVRLRDRMSEAVSRFQLRPTYAILFGSAARSTMTSASDLDLLFVRDGEMTDEWADDLDAFAHSVFRWSGNDPQIVEYERSTIVGAAGDEPLLESVAVDGIAIHGSLAAFRREVRPR</sequence>
<evidence type="ECO:0000313" key="3">
    <source>
        <dbReference type="Proteomes" id="UP000280008"/>
    </source>
</evidence>
<dbReference type="InterPro" id="IPR002934">
    <property type="entry name" value="Polymerase_NTP_transf_dom"/>
</dbReference>
<dbReference type="Gene3D" id="3.30.460.10">
    <property type="entry name" value="Beta Polymerase, domain 2"/>
    <property type="match status" value="1"/>
</dbReference>
<name>A0A495IEM5_9MICO</name>
<dbReference type="GO" id="GO:0016779">
    <property type="term" value="F:nucleotidyltransferase activity"/>
    <property type="evidence" value="ECO:0007669"/>
    <property type="project" value="InterPro"/>
</dbReference>
<dbReference type="SUPFAM" id="SSF81301">
    <property type="entry name" value="Nucleotidyltransferase"/>
    <property type="match status" value="1"/>
</dbReference>
<organism evidence="2 3">
    <name type="scientific">Frondihabitans australicus</name>
    <dbReference type="NCBI Taxonomy" id="386892"/>
    <lineage>
        <taxon>Bacteria</taxon>
        <taxon>Bacillati</taxon>
        <taxon>Actinomycetota</taxon>
        <taxon>Actinomycetes</taxon>
        <taxon>Micrococcales</taxon>
        <taxon>Microbacteriaceae</taxon>
        <taxon>Frondihabitans</taxon>
    </lineage>
</organism>
<comment type="caution">
    <text evidence="2">The sequence shown here is derived from an EMBL/GenBank/DDBJ whole genome shotgun (WGS) entry which is preliminary data.</text>
</comment>
<feature type="domain" description="Polymerase nucleotidyl transferase" evidence="1">
    <location>
        <begin position="96"/>
        <end position="136"/>
    </location>
</feature>
<dbReference type="CDD" id="cd05403">
    <property type="entry name" value="NT_KNTase_like"/>
    <property type="match status" value="1"/>
</dbReference>
<evidence type="ECO:0000259" key="1">
    <source>
        <dbReference type="Pfam" id="PF01909"/>
    </source>
</evidence>
<dbReference type="InterPro" id="IPR036388">
    <property type="entry name" value="WH-like_DNA-bd_sf"/>
</dbReference>
<dbReference type="OrthoDB" id="3826063at2"/>
<dbReference type="EMBL" id="RBKS01000001">
    <property type="protein sequence ID" value="RKR73595.1"/>
    <property type="molecule type" value="Genomic_DNA"/>
</dbReference>
<dbReference type="AlphaFoldDB" id="A0A495IEM5"/>
<dbReference type="SUPFAM" id="SSF46785">
    <property type="entry name" value="Winged helix' DNA-binding domain"/>
    <property type="match status" value="1"/>
</dbReference>
<dbReference type="Proteomes" id="UP000280008">
    <property type="component" value="Unassembled WGS sequence"/>
</dbReference>
<gene>
    <name evidence="2" type="ORF">C8E83_0688</name>
</gene>
<proteinExistence type="predicted"/>